<dbReference type="GO" id="GO:0003700">
    <property type="term" value="F:DNA-binding transcription factor activity"/>
    <property type="evidence" value="ECO:0007669"/>
    <property type="project" value="TreeGrafter"/>
</dbReference>
<keyword evidence="3" id="KW-0238">DNA-binding</keyword>
<evidence type="ECO:0000259" key="5">
    <source>
        <dbReference type="PROSITE" id="PS50932"/>
    </source>
</evidence>
<dbReference type="PROSITE" id="PS50943">
    <property type="entry name" value="HTH_CROC1"/>
    <property type="match status" value="1"/>
</dbReference>
<dbReference type="InterPro" id="IPR028082">
    <property type="entry name" value="Peripla_BP_I"/>
</dbReference>
<dbReference type="CDD" id="cd06291">
    <property type="entry name" value="PBP1_Qymf-like"/>
    <property type="match status" value="1"/>
</dbReference>
<evidence type="ECO:0000313" key="8">
    <source>
        <dbReference type="Proteomes" id="UP000018559"/>
    </source>
</evidence>
<keyword evidence="2" id="KW-0805">Transcription regulation</keyword>
<proteinExistence type="predicted"/>
<keyword evidence="1" id="KW-0678">Repressor</keyword>
<dbReference type="Gene3D" id="3.40.50.2300">
    <property type="match status" value="2"/>
</dbReference>
<evidence type="ECO:0000259" key="6">
    <source>
        <dbReference type="PROSITE" id="PS50943"/>
    </source>
</evidence>
<sequence length="347" mass="38762">MGYAKIRIRNLAKMGEKSMVNSKHAKLEDVAQLAGVSKTTVSRVLNKRGYLSQATIDKVYAAMKELNYQPNTIARQLFKQKTNMVGLIFPTVNNPFFGQLVAKLENILYERGYKVLIGNSQNDPQKEEDYLNQLLAHQVDGLIVGAHNRGLKEYQHANLPVVSIDRIMNDDIPVVSSDNYQGGKIATEALIAAGCQTIIHTDGPENLESNTSKRQQAYEEVMRQHERIPVTYNLDFNISTAEKIKIFRKIFEDYPQVDGIVTSNDTDAATILSLAPLYNKKVPHDLKIIGYDGADMTRLMLPHLSTIQQPIDKIAEVAVNLLEEKISGKKPSSPPPLEVKFIKGLTS</sequence>
<dbReference type="Pfam" id="PF00356">
    <property type="entry name" value="LacI"/>
    <property type="match status" value="1"/>
</dbReference>
<dbReference type="PANTHER" id="PTHR30146:SF95">
    <property type="entry name" value="RIBOSE OPERON REPRESSOR"/>
    <property type="match status" value="1"/>
</dbReference>
<dbReference type="PATRIC" id="fig|1392007.3.peg.99"/>
<evidence type="ECO:0000256" key="4">
    <source>
        <dbReference type="ARBA" id="ARBA00023163"/>
    </source>
</evidence>
<dbReference type="EMBL" id="AWWH01000012">
    <property type="protein sequence ID" value="ETA75080.1"/>
    <property type="molecule type" value="Genomic_DNA"/>
</dbReference>
<reference evidence="7 8" key="1">
    <citation type="journal article" date="2014" name="Genome Announc.">
        <title>The Genome of the Predominant Equine Lactobacillus Species, Lactobacillus equi, Is Reflective of Its Lifestyle Adaptations to an Herbivorous Host.</title>
        <authorList>
            <person name="O'Donnell M.M."/>
            <person name="Harris H.M."/>
            <person name="O'Toole P.W."/>
            <person name="Ross R.P."/>
        </authorList>
    </citation>
    <scope>NUCLEOTIDE SEQUENCE [LARGE SCALE GENOMIC DNA]</scope>
    <source>
        <strain evidence="7 8">DPC 6820</strain>
    </source>
</reference>
<dbReference type="Proteomes" id="UP000018559">
    <property type="component" value="Unassembled WGS sequence"/>
</dbReference>
<keyword evidence="8" id="KW-1185">Reference proteome</keyword>
<dbReference type="Gene3D" id="1.10.260.40">
    <property type="entry name" value="lambda repressor-like DNA-binding domains"/>
    <property type="match status" value="1"/>
</dbReference>
<keyword evidence="4" id="KW-0804">Transcription</keyword>
<gene>
    <name evidence="7" type="ORF">LEQ_1427</name>
</gene>
<dbReference type="PROSITE" id="PS50932">
    <property type="entry name" value="HTH_LACI_2"/>
    <property type="match status" value="1"/>
</dbReference>
<dbReference type="CDD" id="cd01392">
    <property type="entry name" value="HTH_LacI"/>
    <property type="match status" value="1"/>
</dbReference>
<evidence type="ECO:0000256" key="1">
    <source>
        <dbReference type="ARBA" id="ARBA00022491"/>
    </source>
</evidence>
<evidence type="ECO:0000256" key="3">
    <source>
        <dbReference type="ARBA" id="ARBA00023125"/>
    </source>
</evidence>
<comment type="caution">
    <text evidence="7">The sequence shown here is derived from an EMBL/GenBank/DDBJ whole genome shotgun (WGS) entry which is preliminary data.</text>
</comment>
<accession>V7I0K4</accession>
<dbReference type="SMART" id="SM00354">
    <property type="entry name" value="HTH_LACI"/>
    <property type="match status" value="1"/>
</dbReference>
<feature type="domain" description="HTH cro/C1-type" evidence="6">
    <location>
        <begin position="27"/>
        <end position="69"/>
    </location>
</feature>
<dbReference type="InterPro" id="IPR010982">
    <property type="entry name" value="Lambda_DNA-bd_dom_sf"/>
</dbReference>
<dbReference type="InterPro" id="IPR001761">
    <property type="entry name" value="Peripla_BP/Lac1_sug-bd_dom"/>
</dbReference>
<dbReference type="InterPro" id="IPR001387">
    <property type="entry name" value="Cro/C1-type_HTH"/>
</dbReference>
<dbReference type="SUPFAM" id="SSF47413">
    <property type="entry name" value="lambda repressor-like DNA-binding domains"/>
    <property type="match status" value="1"/>
</dbReference>
<dbReference type="AlphaFoldDB" id="V7I0K4"/>
<protein>
    <submittedName>
        <fullName evidence="7">Sucrose operon repressor ScrR</fullName>
    </submittedName>
</protein>
<organism evidence="7 8">
    <name type="scientific">Ligilactobacillus equi DPC 6820</name>
    <dbReference type="NCBI Taxonomy" id="1392007"/>
    <lineage>
        <taxon>Bacteria</taxon>
        <taxon>Bacillati</taxon>
        <taxon>Bacillota</taxon>
        <taxon>Bacilli</taxon>
        <taxon>Lactobacillales</taxon>
        <taxon>Lactobacillaceae</taxon>
        <taxon>Ligilactobacillus</taxon>
    </lineage>
</organism>
<dbReference type="InterPro" id="IPR000843">
    <property type="entry name" value="HTH_LacI"/>
</dbReference>
<feature type="domain" description="HTH lacI-type" evidence="5">
    <location>
        <begin position="25"/>
        <end position="79"/>
    </location>
</feature>
<dbReference type="SUPFAM" id="SSF53822">
    <property type="entry name" value="Periplasmic binding protein-like I"/>
    <property type="match status" value="1"/>
</dbReference>
<dbReference type="PANTHER" id="PTHR30146">
    <property type="entry name" value="LACI-RELATED TRANSCRIPTIONAL REPRESSOR"/>
    <property type="match status" value="1"/>
</dbReference>
<dbReference type="Pfam" id="PF00532">
    <property type="entry name" value="Peripla_BP_1"/>
    <property type="match status" value="1"/>
</dbReference>
<dbReference type="GO" id="GO:0000976">
    <property type="term" value="F:transcription cis-regulatory region binding"/>
    <property type="evidence" value="ECO:0007669"/>
    <property type="project" value="TreeGrafter"/>
</dbReference>
<evidence type="ECO:0000313" key="7">
    <source>
        <dbReference type="EMBL" id="ETA75080.1"/>
    </source>
</evidence>
<evidence type="ECO:0000256" key="2">
    <source>
        <dbReference type="ARBA" id="ARBA00023015"/>
    </source>
</evidence>
<dbReference type="PRINTS" id="PR00036">
    <property type="entry name" value="HTHLACI"/>
</dbReference>
<dbReference type="PROSITE" id="PS00356">
    <property type="entry name" value="HTH_LACI_1"/>
    <property type="match status" value="1"/>
</dbReference>
<name>V7I0K4_9LACO</name>